<feature type="transmembrane region" description="Helical" evidence="1">
    <location>
        <begin position="72"/>
        <end position="91"/>
    </location>
</feature>
<feature type="transmembrane region" description="Helical" evidence="1">
    <location>
        <begin position="106"/>
        <end position="125"/>
    </location>
</feature>
<dbReference type="PROSITE" id="PS50887">
    <property type="entry name" value="GGDEF"/>
    <property type="match status" value="1"/>
</dbReference>
<dbReference type="InterPro" id="IPR043128">
    <property type="entry name" value="Rev_trsase/Diguanyl_cyclase"/>
</dbReference>
<dbReference type="InterPro" id="IPR050706">
    <property type="entry name" value="Cyclic-di-GMP_PDE-like"/>
</dbReference>
<dbReference type="NCBIfam" id="TIGR00254">
    <property type="entry name" value="GGDEF"/>
    <property type="match status" value="1"/>
</dbReference>
<dbReference type="SUPFAM" id="SSF141868">
    <property type="entry name" value="EAL domain-like"/>
    <property type="match status" value="1"/>
</dbReference>
<accession>A0A7I7JTV2</accession>
<protein>
    <submittedName>
        <fullName evidence="4">GGDEF-domain containing protein</fullName>
    </submittedName>
</protein>
<dbReference type="SUPFAM" id="SSF55073">
    <property type="entry name" value="Nucleotide cyclase"/>
    <property type="match status" value="1"/>
</dbReference>
<sequence length="774" mass="83592">MSNGRARHTLWVPLCAPVLAVVALTMLLVVNDGGDLVRLLDDLLIFGMSAYAAVCCGLAAKSAQDRMRTAWTVLTVAMAAWAVADLIWFLSEYVLHTEPFPSPADVFYLIFSVLAVPALLMMGPFHASSWRYTTVRIVLDGVTVALCVFLLAWIFALRSVYAAYEDDRLGLALALFYPVADIVLLAIAVAVWVRADPRQRTVLGLLVLAFAVMTVTDSAFAHQVAEGTYATGNPIDIGWAVSLAAISAAAVLIRRTPPPRMQALSVPSASALWAPYVPLLLAGTIGPAVVMTGLERVIVPVVVTAVCLRQSVAAFENRRWAKAAADQALKDPLTELANEALFFDRLAHAMVLRAREGRPVTVAALDLEDFAFVNDNLGHPAGDKLLVHAGRRIAACLRPGDTVGRLGGDEFVLLLEGDLDDSRHVLRCVLATFDEPFTVDGQPVSMRCRVGVAVVPPGETDVTPETLVQRADIAVQAAKRSHTSRVCTFDADMTPDHGEIGDPDARDTDRVTLAGAAKVRLLAELRRAVDHGDFDLAYQPKVDLRGGGIVGVEALLRWPHPEMGELQPGTFMPLVRQHNMIRPVTDLVVEKVLDDTARWLAAGVRMPVAVNMFAPSLRDTRLPAALSRALDLRSLPADMLTVEITEDLVINDLSLVVGVLQQLREHGIRVAIDDFGSGYSALSYLRDLRIDEIKLDRSFIAAVTTDHRAATVVRAVIDLTHALGMTVVAEGIEEVATAEWLRDSGCDVGQGYHFGKPSSPGDIPQLVTLAAQSS</sequence>
<dbReference type="Gene3D" id="3.20.20.450">
    <property type="entry name" value="EAL domain"/>
    <property type="match status" value="1"/>
</dbReference>
<dbReference type="GO" id="GO:0071111">
    <property type="term" value="F:cyclic-guanylate-specific phosphodiesterase activity"/>
    <property type="evidence" value="ECO:0007669"/>
    <property type="project" value="InterPro"/>
</dbReference>
<gene>
    <name evidence="4" type="ORF">MDUV_00630</name>
</gene>
<proteinExistence type="predicted"/>
<organism evidence="4 5">
    <name type="scientific">Mycolicibacterium duvalii</name>
    <dbReference type="NCBI Taxonomy" id="39688"/>
    <lineage>
        <taxon>Bacteria</taxon>
        <taxon>Bacillati</taxon>
        <taxon>Actinomycetota</taxon>
        <taxon>Actinomycetes</taxon>
        <taxon>Mycobacteriales</taxon>
        <taxon>Mycobacteriaceae</taxon>
        <taxon>Mycolicibacterium</taxon>
    </lineage>
</organism>
<evidence type="ECO:0000313" key="4">
    <source>
        <dbReference type="EMBL" id="BBX15203.1"/>
    </source>
</evidence>
<keyword evidence="1" id="KW-0812">Transmembrane</keyword>
<dbReference type="Gene3D" id="3.30.70.270">
    <property type="match status" value="1"/>
</dbReference>
<reference evidence="4 5" key="1">
    <citation type="journal article" date="2019" name="Emerg. Microbes Infect.">
        <title>Comprehensive subspecies identification of 175 nontuberculous mycobacteria species based on 7547 genomic profiles.</title>
        <authorList>
            <person name="Matsumoto Y."/>
            <person name="Kinjo T."/>
            <person name="Motooka D."/>
            <person name="Nabeya D."/>
            <person name="Jung N."/>
            <person name="Uechi K."/>
            <person name="Horii T."/>
            <person name="Iida T."/>
            <person name="Fujita J."/>
            <person name="Nakamura S."/>
        </authorList>
    </citation>
    <scope>NUCLEOTIDE SEQUENCE [LARGE SCALE GENOMIC DNA]</scope>
    <source>
        <strain evidence="4 5">JCM 6396</strain>
    </source>
</reference>
<dbReference type="KEGG" id="mdu:MDUV_00630"/>
<dbReference type="CDD" id="cd01949">
    <property type="entry name" value="GGDEF"/>
    <property type="match status" value="1"/>
</dbReference>
<evidence type="ECO:0000256" key="1">
    <source>
        <dbReference type="SAM" id="Phobius"/>
    </source>
</evidence>
<dbReference type="EMBL" id="AP022563">
    <property type="protein sequence ID" value="BBX15203.1"/>
    <property type="molecule type" value="Genomic_DNA"/>
</dbReference>
<evidence type="ECO:0000313" key="5">
    <source>
        <dbReference type="Proteomes" id="UP000467006"/>
    </source>
</evidence>
<feature type="transmembrane region" description="Helical" evidence="1">
    <location>
        <begin position="205"/>
        <end position="225"/>
    </location>
</feature>
<dbReference type="Proteomes" id="UP000467006">
    <property type="component" value="Chromosome"/>
</dbReference>
<feature type="domain" description="GGDEF" evidence="3">
    <location>
        <begin position="358"/>
        <end position="491"/>
    </location>
</feature>
<dbReference type="SMART" id="SM00267">
    <property type="entry name" value="GGDEF"/>
    <property type="match status" value="1"/>
</dbReference>
<feature type="transmembrane region" description="Helical" evidence="1">
    <location>
        <begin position="273"/>
        <end position="294"/>
    </location>
</feature>
<feature type="transmembrane region" description="Helical" evidence="1">
    <location>
        <begin position="237"/>
        <end position="253"/>
    </location>
</feature>
<dbReference type="InterPro" id="IPR029787">
    <property type="entry name" value="Nucleotide_cyclase"/>
</dbReference>
<evidence type="ECO:0000259" key="3">
    <source>
        <dbReference type="PROSITE" id="PS50887"/>
    </source>
</evidence>
<dbReference type="Pfam" id="PF00563">
    <property type="entry name" value="EAL"/>
    <property type="match status" value="1"/>
</dbReference>
<dbReference type="InterPro" id="IPR000160">
    <property type="entry name" value="GGDEF_dom"/>
</dbReference>
<dbReference type="PANTHER" id="PTHR33121">
    <property type="entry name" value="CYCLIC DI-GMP PHOSPHODIESTERASE PDEF"/>
    <property type="match status" value="1"/>
</dbReference>
<dbReference type="RefSeq" id="WP_234815445.1">
    <property type="nucleotide sequence ID" value="NZ_AP022563.1"/>
</dbReference>
<evidence type="ECO:0000259" key="2">
    <source>
        <dbReference type="PROSITE" id="PS50883"/>
    </source>
</evidence>
<name>A0A7I7JTV2_9MYCO</name>
<dbReference type="PANTHER" id="PTHR33121:SF70">
    <property type="entry name" value="SIGNALING PROTEIN YKOW"/>
    <property type="match status" value="1"/>
</dbReference>
<dbReference type="CDD" id="cd01948">
    <property type="entry name" value="EAL"/>
    <property type="match status" value="1"/>
</dbReference>
<dbReference type="AlphaFoldDB" id="A0A7I7JTV2"/>
<feature type="transmembrane region" description="Helical" evidence="1">
    <location>
        <begin position="43"/>
        <end position="60"/>
    </location>
</feature>
<feature type="transmembrane region" description="Helical" evidence="1">
    <location>
        <begin position="12"/>
        <end position="31"/>
    </location>
</feature>
<keyword evidence="5" id="KW-1185">Reference proteome</keyword>
<feature type="transmembrane region" description="Helical" evidence="1">
    <location>
        <begin position="169"/>
        <end position="193"/>
    </location>
</feature>
<dbReference type="PROSITE" id="PS50883">
    <property type="entry name" value="EAL"/>
    <property type="match status" value="1"/>
</dbReference>
<keyword evidence="1" id="KW-1133">Transmembrane helix</keyword>
<dbReference type="SMART" id="SM00052">
    <property type="entry name" value="EAL"/>
    <property type="match status" value="1"/>
</dbReference>
<feature type="transmembrane region" description="Helical" evidence="1">
    <location>
        <begin position="137"/>
        <end position="157"/>
    </location>
</feature>
<keyword evidence="1" id="KW-0472">Membrane</keyword>
<dbReference type="Pfam" id="PF00990">
    <property type="entry name" value="GGDEF"/>
    <property type="match status" value="1"/>
</dbReference>
<dbReference type="InterPro" id="IPR001633">
    <property type="entry name" value="EAL_dom"/>
</dbReference>
<dbReference type="InterPro" id="IPR035919">
    <property type="entry name" value="EAL_sf"/>
</dbReference>
<feature type="domain" description="EAL" evidence="2">
    <location>
        <begin position="518"/>
        <end position="771"/>
    </location>
</feature>